<dbReference type="RefSeq" id="WP_200247699.1">
    <property type="nucleotide sequence ID" value="NZ_JAENHK010000010.1"/>
</dbReference>
<keyword evidence="1" id="KW-0732">Signal</keyword>
<feature type="chain" id="PRO_5046463383" evidence="1">
    <location>
        <begin position="21"/>
        <end position="122"/>
    </location>
</feature>
<sequence length="122" mass="13675">MKNLTFKLIAFTMLFSFAYAKTGVLDHKTIGVFSNNVNIKQPKVDSFKIIGESYDEVNKRCSITVNYYNQGQYVGQQTYSGNTATLCGVTTCGQWRDNMMSAINSWVNANETMYPSCNDCAC</sequence>
<proteinExistence type="predicted"/>
<name>A0ABS1FYE0_9FLAO</name>
<protein>
    <submittedName>
        <fullName evidence="2">Uncharacterized protein</fullName>
    </submittedName>
</protein>
<dbReference type="EMBL" id="JAENHK010000010">
    <property type="protein sequence ID" value="MBK1897471.1"/>
    <property type="molecule type" value="Genomic_DNA"/>
</dbReference>
<feature type="signal peptide" evidence="1">
    <location>
        <begin position="1"/>
        <end position="20"/>
    </location>
</feature>
<gene>
    <name evidence="2" type="ORF">JHL15_17020</name>
</gene>
<comment type="caution">
    <text evidence="2">The sequence shown here is derived from an EMBL/GenBank/DDBJ whole genome shotgun (WGS) entry which is preliminary data.</text>
</comment>
<evidence type="ECO:0000313" key="3">
    <source>
        <dbReference type="Proteomes" id="UP000628669"/>
    </source>
</evidence>
<reference evidence="3" key="1">
    <citation type="submission" date="2021-01" db="EMBL/GenBank/DDBJ databases">
        <title>Genome public.</title>
        <authorList>
            <person name="Liu C."/>
            <person name="Sun Q."/>
        </authorList>
    </citation>
    <scope>NUCLEOTIDE SEQUENCE [LARGE SCALE GENOMIC DNA]</scope>
    <source>
        <strain evidence="3">YIM B02567</strain>
    </source>
</reference>
<evidence type="ECO:0000256" key="1">
    <source>
        <dbReference type="SAM" id="SignalP"/>
    </source>
</evidence>
<keyword evidence="3" id="KW-1185">Reference proteome</keyword>
<evidence type="ECO:0000313" key="2">
    <source>
        <dbReference type="EMBL" id="MBK1897471.1"/>
    </source>
</evidence>
<organism evidence="2 3">
    <name type="scientific">Chryseobacterium paridis</name>
    <dbReference type="NCBI Taxonomy" id="2800328"/>
    <lineage>
        <taxon>Bacteria</taxon>
        <taxon>Pseudomonadati</taxon>
        <taxon>Bacteroidota</taxon>
        <taxon>Flavobacteriia</taxon>
        <taxon>Flavobacteriales</taxon>
        <taxon>Weeksellaceae</taxon>
        <taxon>Chryseobacterium group</taxon>
        <taxon>Chryseobacterium</taxon>
    </lineage>
</organism>
<dbReference type="Proteomes" id="UP000628669">
    <property type="component" value="Unassembled WGS sequence"/>
</dbReference>
<accession>A0ABS1FYE0</accession>